<protein>
    <submittedName>
        <fullName evidence="1">Uncharacterized protein</fullName>
    </submittedName>
</protein>
<accession>A0ABN8RSU3</accession>
<name>A0ABN8RSU3_9CNID</name>
<proteinExistence type="predicted"/>
<reference evidence="1 2" key="1">
    <citation type="submission" date="2022-05" db="EMBL/GenBank/DDBJ databases">
        <authorList>
            <consortium name="Genoscope - CEA"/>
            <person name="William W."/>
        </authorList>
    </citation>
    <scope>NUCLEOTIDE SEQUENCE [LARGE SCALE GENOMIC DNA]</scope>
</reference>
<comment type="caution">
    <text evidence="1">The sequence shown here is derived from an EMBL/GenBank/DDBJ whole genome shotgun (WGS) entry which is preliminary data.</text>
</comment>
<organism evidence="1 2">
    <name type="scientific">Porites evermanni</name>
    <dbReference type="NCBI Taxonomy" id="104178"/>
    <lineage>
        <taxon>Eukaryota</taxon>
        <taxon>Metazoa</taxon>
        <taxon>Cnidaria</taxon>
        <taxon>Anthozoa</taxon>
        <taxon>Hexacorallia</taxon>
        <taxon>Scleractinia</taxon>
        <taxon>Fungiina</taxon>
        <taxon>Poritidae</taxon>
        <taxon>Porites</taxon>
    </lineage>
</organism>
<evidence type="ECO:0000313" key="1">
    <source>
        <dbReference type="EMBL" id="CAH3181588.1"/>
    </source>
</evidence>
<gene>
    <name evidence="1" type="ORF">PEVE_00013732</name>
</gene>
<dbReference type="EMBL" id="CALNXI010002017">
    <property type="protein sequence ID" value="CAH3181588.1"/>
    <property type="molecule type" value="Genomic_DNA"/>
</dbReference>
<evidence type="ECO:0000313" key="2">
    <source>
        <dbReference type="Proteomes" id="UP001159427"/>
    </source>
</evidence>
<sequence>MALWGSCSDYLIKDLKLIHLRAARLIHKLPGDIRGTQRLFSVKYLWMPLKYFYCSRILNITQRAFYNLELGDINSLVVKNASSYSLRKSLNVVLSRPRTEQGRRSFKHRGAIAWNSLPDTIKQLENPHHSFKRKLKSIKTYVRDISFQKRCSVNYNKKPEFIYF</sequence>
<dbReference type="Proteomes" id="UP001159427">
    <property type="component" value="Unassembled WGS sequence"/>
</dbReference>
<keyword evidence="2" id="KW-1185">Reference proteome</keyword>